<evidence type="ECO:0000256" key="1">
    <source>
        <dbReference type="SAM" id="Phobius"/>
    </source>
</evidence>
<organism evidence="2 3">
    <name type="scientific">Lactobacillus xujianguonis</name>
    <dbReference type="NCBI Taxonomy" id="2495899"/>
    <lineage>
        <taxon>Bacteria</taxon>
        <taxon>Bacillati</taxon>
        <taxon>Bacillota</taxon>
        <taxon>Bacilli</taxon>
        <taxon>Lactobacillales</taxon>
        <taxon>Lactobacillaceae</taxon>
        <taxon>Lactobacillus</taxon>
    </lineage>
</organism>
<feature type="transmembrane region" description="Helical" evidence="1">
    <location>
        <begin position="6"/>
        <end position="23"/>
    </location>
</feature>
<keyword evidence="1" id="KW-1133">Transmembrane helix</keyword>
<dbReference type="EMBL" id="RXIA01000009">
    <property type="protein sequence ID" value="RVU71087.1"/>
    <property type="molecule type" value="Genomic_DNA"/>
</dbReference>
<proteinExistence type="predicted"/>
<feature type="transmembrane region" description="Helical" evidence="1">
    <location>
        <begin position="92"/>
        <end position="111"/>
    </location>
</feature>
<comment type="caution">
    <text evidence="2">The sequence shown here is derived from an EMBL/GenBank/DDBJ whole genome shotgun (WGS) entry which is preliminary data.</text>
</comment>
<reference evidence="2 3" key="1">
    <citation type="submission" date="2018-12" db="EMBL/GenBank/DDBJ databases">
        <authorList>
            <person name="Meng J."/>
        </authorList>
    </citation>
    <scope>NUCLEOTIDE SEQUENCE [LARGE SCALE GENOMIC DNA]</scope>
    <source>
        <strain evidence="2 3">HT111-2</strain>
    </source>
</reference>
<keyword evidence="3" id="KW-1185">Reference proteome</keyword>
<name>A0A437SW84_9LACO</name>
<sequence>MAAIVIINVAVALIISYFCLKGLSQGFTVWSLGVNFLIGGIVLAVSAIPVWKNADDPSILRFLASLMLIVGILLMILAIVMKIPRKFTTDNWRNLGIILEIVSIIAMMTLWQRPVTWTEIIVPELAVIAGLWLLITNRK</sequence>
<protein>
    <submittedName>
        <fullName evidence="2">Uncharacterized protein</fullName>
    </submittedName>
</protein>
<accession>A0A437SW84</accession>
<feature type="transmembrane region" description="Helical" evidence="1">
    <location>
        <begin position="62"/>
        <end position="80"/>
    </location>
</feature>
<evidence type="ECO:0000313" key="3">
    <source>
        <dbReference type="Proteomes" id="UP000288291"/>
    </source>
</evidence>
<gene>
    <name evidence="2" type="ORF">EJK17_04330</name>
</gene>
<dbReference type="Proteomes" id="UP000288291">
    <property type="component" value="Unassembled WGS sequence"/>
</dbReference>
<feature type="transmembrane region" description="Helical" evidence="1">
    <location>
        <begin position="30"/>
        <end position="50"/>
    </location>
</feature>
<keyword evidence="1" id="KW-0812">Transmembrane</keyword>
<keyword evidence="1" id="KW-0472">Membrane</keyword>
<dbReference type="RefSeq" id="WP_103662265.1">
    <property type="nucleotide sequence ID" value="NZ_ML136877.1"/>
</dbReference>
<feature type="transmembrane region" description="Helical" evidence="1">
    <location>
        <begin position="117"/>
        <end position="135"/>
    </location>
</feature>
<evidence type="ECO:0000313" key="2">
    <source>
        <dbReference type="EMBL" id="RVU71087.1"/>
    </source>
</evidence>
<dbReference type="AlphaFoldDB" id="A0A437SW84"/>